<sequence>MNAGLNIHDFCSVAWLCSGSQGSGN</sequence>
<reference evidence="1" key="1">
    <citation type="submission" date="2014-11" db="EMBL/GenBank/DDBJ databases">
        <authorList>
            <person name="Amaro Gonzalez C."/>
        </authorList>
    </citation>
    <scope>NUCLEOTIDE SEQUENCE</scope>
</reference>
<evidence type="ECO:0000313" key="1">
    <source>
        <dbReference type="EMBL" id="JAH09867.1"/>
    </source>
</evidence>
<accession>A0A0E9Q036</accession>
<dbReference type="AlphaFoldDB" id="A0A0E9Q036"/>
<dbReference type="EMBL" id="GBXM01098710">
    <property type="protein sequence ID" value="JAH09867.1"/>
    <property type="molecule type" value="Transcribed_RNA"/>
</dbReference>
<proteinExistence type="predicted"/>
<name>A0A0E9Q036_ANGAN</name>
<protein>
    <submittedName>
        <fullName evidence="1">Uncharacterized protein</fullName>
    </submittedName>
</protein>
<reference evidence="1" key="2">
    <citation type="journal article" date="2015" name="Fish Shellfish Immunol.">
        <title>Early steps in the European eel (Anguilla anguilla)-Vibrio vulnificus interaction in the gills: Role of the RtxA13 toxin.</title>
        <authorList>
            <person name="Callol A."/>
            <person name="Pajuelo D."/>
            <person name="Ebbesson L."/>
            <person name="Teles M."/>
            <person name="MacKenzie S."/>
            <person name="Amaro C."/>
        </authorList>
    </citation>
    <scope>NUCLEOTIDE SEQUENCE</scope>
</reference>
<organism evidence="1">
    <name type="scientific">Anguilla anguilla</name>
    <name type="common">European freshwater eel</name>
    <name type="synonym">Muraena anguilla</name>
    <dbReference type="NCBI Taxonomy" id="7936"/>
    <lineage>
        <taxon>Eukaryota</taxon>
        <taxon>Metazoa</taxon>
        <taxon>Chordata</taxon>
        <taxon>Craniata</taxon>
        <taxon>Vertebrata</taxon>
        <taxon>Euteleostomi</taxon>
        <taxon>Actinopterygii</taxon>
        <taxon>Neopterygii</taxon>
        <taxon>Teleostei</taxon>
        <taxon>Anguilliformes</taxon>
        <taxon>Anguillidae</taxon>
        <taxon>Anguilla</taxon>
    </lineage>
</organism>